<name>A0A6P1DM10_9GAMM</name>
<evidence type="ECO:0000256" key="2">
    <source>
        <dbReference type="ARBA" id="ARBA00023008"/>
    </source>
</evidence>
<evidence type="ECO:0000256" key="4">
    <source>
        <dbReference type="PIRSR" id="PIRSR603782-2"/>
    </source>
</evidence>
<feature type="binding site" evidence="3">
    <location>
        <position position="122"/>
    </location>
    <ligand>
        <name>Cu cation</name>
        <dbReference type="ChEBI" id="CHEBI:23378"/>
    </ligand>
</feature>
<evidence type="ECO:0000259" key="7">
    <source>
        <dbReference type="PROSITE" id="PS51352"/>
    </source>
</evidence>
<keyword evidence="3" id="KW-0479">Metal-binding</keyword>
<reference evidence="9" key="1">
    <citation type="journal article" date="2020" name="Microbiol. Resour. Announc.">
        <title>Draft Genome Sequences of Thiorhodococcus mannitoliphagus and Thiorhodococcus minor, Purple Sulfur Photosynthetic Bacteria in the Gammaproteobacterial Family Chromatiaceae.</title>
        <authorList>
            <person name="Aviles F.A."/>
            <person name="Meyer T.E."/>
            <person name="Kyndt J.A."/>
        </authorList>
    </citation>
    <scope>NUCLEOTIDE SEQUENCE [LARGE SCALE GENOMIC DNA]</scope>
    <source>
        <strain evidence="9">DSM 18266</strain>
    </source>
</reference>
<keyword evidence="4" id="KW-1015">Disulfide bond</keyword>
<dbReference type="InterPro" id="IPR013766">
    <property type="entry name" value="Thioredoxin_domain"/>
</dbReference>
<feature type="domain" description="Thioredoxin" evidence="7">
    <location>
        <begin position="82"/>
        <end position="239"/>
    </location>
</feature>
<dbReference type="PANTHER" id="PTHR12151">
    <property type="entry name" value="ELECTRON TRANSPORT PROTIN SCO1/SENC FAMILY MEMBER"/>
    <property type="match status" value="1"/>
</dbReference>
<dbReference type="Pfam" id="PF02630">
    <property type="entry name" value="SCO1-SenC"/>
    <property type="match status" value="1"/>
</dbReference>
<dbReference type="PROSITE" id="PS51352">
    <property type="entry name" value="THIOREDOXIN_2"/>
    <property type="match status" value="1"/>
</dbReference>
<comment type="caution">
    <text evidence="8">The sequence shown here is derived from an EMBL/GenBank/DDBJ whole genome shotgun (WGS) entry which is preliminary data.</text>
</comment>
<organism evidence="8 9">
    <name type="scientific">Thiorhodococcus mannitoliphagus</name>
    <dbReference type="NCBI Taxonomy" id="329406"/>
    <lineage>
        <taxon>Bacteria</taxon>
        <taxon>Pseudomonadati</taxon>
        <taxon>Pseudomonadota</taxon>
        <taxon>Gammaproteobacteria</taxon>
        <taxon>Chromatiales</taxon>
        <taxon>Chromatiaceae</taxon>
        <taxon>Thiorhodococcus</taxon>
    </lineage>
</organism>
<feature type="signal peptide" evidence="6">
    <location>
        <begin position="1"/>
        <end position="24"/>
    </location>
</feature>
<evidence type="ECO:0000256" key="3">
    <source>
        <dbReference type="PIRSR" id="PIRSR603782-1"/>
    </source>
</evidence>
<dbReference type="Proteomes" id="UP000471640">
    <property type="component" value="Unassembled WGS sequence"/>
</dbReference>
<evidence type="ECO:0000256" key="1">
    <source>
        <dbReference type="ARBA" id="ARBA00010996"/>
    </source>
</evidence>
<feature type="disulfide bond" description="Redox-active" evidence="4">
    <location>
        <begin position="122"/>
        <end position="126"/>
    </location>
</feature>
<dbReference type="CDD" id="cd02968">
    <property type="entry name" value="SCO"/>
    <property type="match status" value="1"/>
</dbReference>
<evidence type="ECO:0000256" key="5">
    <source>
        <dbReference type="SAM" id="MobiDB-lite"/>
    </source>
</evidence>
<feature type="chain" id="PRO_5026878152" evidence="6">
    <location>
        <begin position="25"/>
        <end position="242"/>
    </location>
</feature>
<feature type="region of interest" description="Disordered" evidence="5">
    <location>
        <begin position="29"/>
        <end position="69"/>
    </location>
</feature>
<dbReference type="AlphaFoldDB" id="A0A6P1DM10"/>
<keyword evidence="9" id="KW-1185">Reference proteome</keyword>
<dbReference type="RefSeq" id="WP_164651834.1">
    <property type="nucleotide sequence ID" value="NZ_JAAIJR010000003.1"/>
</dbReference>
<dbReference type="InterPro" id="IPR036249">
    <property type="entry name" value="Thioredoxin-like_sf"/>
</dbReference>
<dbReference type="InterPro" id="IPR003782">
    <property type="entry name" value="SCO1/SenC"/>
</dbReference>
<dbReference type="EMBL" id="JAAIJR010000003">
    <property type="protein sequence ID" value="NEX18949.1"/>
    <property type="molecule type" value="Genomic_DNA"/>
</dbReference>
<dbReference type="PANTHER" id="PTHR12151:SF25">
    <property type="entry name" value="LINALOOL DEHYDRATASE_ISOMERASE DOMAIN-CONTAINING PROTEIN"/>
    <property type="match status" value="1"/>
</dbReference>
<evidence type="ECO:0000256" key="6">
    <source>
        <dbReference type="SAM" id="SignalP"/>
    </source>
</evidence>
<comment type="similarity">
    <text evidence="1">Belongs to the SCO1/2 family.</text>
</comment>
<dbReference type="GO" id="GO:0046872">
    <property type="term" value="F:metal ion binding"/>
    <property type="evidence" value="ECO:0007669"/>
    <property type="project" value="UniProtKB-KW"/>
</dbReference>
<accession>A0A6P1DM10</accession>
<protein>
    <submittedName>
        <fullName evidence="8">SCO family protein</fullName>
    </submittedName>
</protein>
<dbReference type="SUPFAM" id="SSF52833">
    <property type="entry name" value="Thioredoxin-like"/>
    <property type="match status" value="1"/>
</dbReference>
<evidence type="ECO:0000313" key="8">
    <source>
        <dbReference type="EMBL" id="NEX18949.1"/>
    </source>
</evidence>
<reference evidence="8 9" key="2">
    <citation type="submission" date="2020-02" db="EMBL/GenBank/DDBJ databases">
        <title>Genome sequences of Thiorhodococcus mannitoliphagus and Thiorhodococcus minor, purple sulfur photosynthetic bacteria in the gammaproteobacterial family, Chromatiaceae.</title>
        <authorList>
            <person name="Aviles F.A."/>
            <person name="Meyer T.E."/>
            <person name="Kyndt J.A."/>
        </authorList>
    </citation>
    <scope>NUCLEOTIDE SEQUENCE [LARGE SCALE GENOMIC DNA]</scope>
    <source>
        <strain evidence="8 9">DSM 18266</strain>
    </source>
</reference>
<dbReference type="Gene3D" id="3.40.30.10">
    <property type="entry name" value="Glutaredoxin"/>
    <property type="match status" value="1"/>
</dbReference>
<sequence length="242" mass="26481">MSRTTGAALGAAAGLTALAAGAWAMDPHAGHAGMEEGHSAHQAGMSHDHAMHQMQETGASAESPDPHAHHRAMMQETAFQRSEQRYALPDRKLVDMNGKETSLLRELDSGKPVIVNFIFTTCTTICPVLSATFSQVQGALGEGAQDVRMISISIDPEEDTPERLRAYAERYHAGPEWRFFTGNRDDIIAIQKAFEVYHGNKMSHEPAILLRQTAGDPWVRLDGFASAGDVIKEYQHFQRADG</sequence>
<keyword evidence="2 3" id="KW-0186">Copper</keyword>
<proteinExistence type="inferred from homology"/>
<evidence type="ECO:0000313" key="9">
    <source>
        <dbReference type="Proteomes" id="UP000471640"/>
    </source>
</evidence>
<feature type="binding site" evidence="3">
    <location>
        <position position="126"/>
    </location>
    <ligand>
        <name>Cu cation</name>
        <dbReference type="ChEBI" id="CHEBI:23378"/>
    </ligand>
</feature>
<keyword evidence="6" id="KW-0732">Signal</keyword>
<gene>
    <name evidence="8" type="ORF">G3480_01225</name>
</gene>